<evidence type="ECO:0000256" key="1">
    <source>
        <dbReference type="ARBA" id="ARBA00004651"/>
    </source>
</evidence>
<gene>
    <name evidence="10" type="ORF">ACFQVC_35665</name>
</gene>
<feature type="transmembrane region" description="Helical" evidence="7">
    <location>
        <begin position="272"/>
        <end position="297"/>
    </location>
</feature>
<accession>A0ABW2JUT0</accession>
<evidence type="ECO:0000259" key="8">
    <source>
        <dbReference type="Pfam" id="PF02687"/>
    </source>
</evidence>
<evidence type="ECO:0000256" key="7">
    <source>
        <dbReference type="SAM" id="Phobius"/>
    </source>
</evidence>
<evidence type="ECO:0000256" key="4">
    <source>
        <dbReference type="ARBA" id="ARBA00022989"/>
    </source>
</evidence>
<dbReference type="PANTHER" id="PTHR30572:SF4">
    <property type="entry name" value="ABC TRANSPORTER PERMEASE YTRF"/>
    <property type="match status" value="1"/>
</dbReference>
<dbReference type="PANTHER" id="PTHR30572">
    <property type="entry name" value="MEMBRANE COMPONENT OF TRANSPORTER-RELATED"/>
    <property type="match status" value="1"/>
</dbReference>
<keyword evidence="5 7" id="KW-0472">Membrane</keyword>
<comment type="caution">
    <text evidence="10">The sequence shown here is derived from an EMBL/GenBank/DDBJ whole genome shotgun (WGS) entry which is preliminary data.</text>
</comment>
<dbReference type="RefSeq" id="WP_381838543.1">
    <property type="nucleotide sequence ID" value="NZ_JBHTCF010000022.1"/>
</dbReference>
<evidence type="ECO:0000313" key="10">
    <source>
        <dbReference type="EMBL" id="MFC7309537.1"/>
    </source>
</evidence>
<evidence type="ECO:0000259" key="9">
    <source>
        <dbReference type="Pfam" id="PF12704"/>
    </source>
</evidence>
<feature type="transmembrane region" description="Helical" evidence="7">
    <location>
        <begin position="355"/>
        <end position="378"/>
    </location>
</feature>
<dbReference type="InterPro" id="IPR025857">
    <property type="entry name" value="MacB_PCD"/>
</dbReference>
<dbReference type="Proteomes" id="UP001596523">
    <property type="component" value="Unassembled WGS sequence"/>
</dbReference>
<dbReference type="EMBL" id="JBHTCF010000022">
    <property type="protein sequence ID" value="MFC7309537.1"/>
    <property type="molecule type" value="Genomic_DNA"/>
</dbReference>
<name>A0ABW2JUT0_9ACTN</name>
<evidence type="ECO:0000256" key="2">
    <source>
        <dbReference type="ARBA" id="ARBA00022475"/>
    </source>
</evidence>
<dbReference type="Pfam" id="PF12704">
    <property type="entry name" value="MacB_PCD"/>
    <property type="match status" value="1"/>
</dbReference>
<reference evidence="11" key="1">
    <citation type="journal article" date="2019" name="Int. J. Syst. Evol. Microbiol.">
        <title>The Global Catalogue of Microorganisms (GCM) 10K type strain sequencing project: providing services to taxonomists for standard genome sequencing and annotation.</title>
        <authorList>
            <consortium name="The Broad Institute Genomics Platform"/>
            <consortium name="The Broad Institute Genome Sequencing Center for Infectious Disease"/>
            <person name="Wu L."/>
            <person name="Ma J."/>
        </authorList>
    </citation>
    <scope>NUCLEOTIDE SEQUENCE [LARGE SCALE GENOMIC DNA]</scope>
    <source>
        <strain evidence="11">SYNS20</strain>
    </source>
</reference>
<evidence type="ECO:0000256" key="3">
    <source>
        <dbReference type="ARBA" id="ARBA00022692"/>
    </source>
</evidence>
<comment type="similarity">
    <text evidence="6">Belongs to the ABC-4 integral membrane protein family.</text>
</comment>
<feature type="transmembrane region" description="Helical" evidence="7">
    <location>
        <begin position="27"/>
        <end position="47"/>
    </location>
</feature>
<feature type="transmembrane region" description="Helical" evidence="7">
    <location>
        <begin position="325"/>
        <end position="349"/>
    </location>
</feature>
<dbReference type="Pfam" id="PF02687">
    <property type="entry name" value="FtsX"/>
    <property type="match status" value="1"/>
</dbReference>
<sequence length="395" mass="40761">MLSPARMSLADLMRTGGFGLRTRPTRVFLSALGIAIGIAAMVSVVGISTSSQAQLQQTLDRLGTNMLTAKPGTSMATGTPPKFPEQSAAMLGRVEGVESATAVGKLDQGVYRNDRVPRTQGSGITPLAAQENLLETVRGHVRSGRWLNGATSRYPVTVLGAQTAARLGITEPGRQVLIADRPFTVAGILDAMPLTPDLDHAAFVGWDAAKRYLGFDGTPETLYTRAEKTSVEQVRPLIAGTLHPQEPSAVEVSNAADALLAQRAGEQAFTGMLLGLGAVALLVGGIGVANTMVISVLERRGEVGLRRSMGATRGQIRGQFLTESLLLSALGGAGGALLGTAATAVFALVQGWPVVVPAWTLAGGIGTTVLIGGLAGLYPAVRASRLPPTAALAAT</sequence>
<keyword evidence="2" id="KW-1003">Cell membrane</keyword>
<comment type="subcellular location">
    <subcellularLocation>
        <location evidence="1">Cell membrane</location>
        <topology evidence="1">Multi-pass membrane protein</topology>
    </subcellularLocation>
</comment>
<feature type="domain" description="ABC3 transporter permease C-terminal" evidence="8">
    <location>
        <begin position="276"/>
        <end position="388"/>
    </location>
</feature>
<dbReference type="InterPro" id="IPR003838">
    <property type="entry name" value="ABC3_permease_C"/>
</dbReference>
<keyword evidence="11" id="KW-1185">Reference proteome</keyword>
<feature type="domain" description="MacB-like periplasmic core" evidence="9">
    <location>
        <begin position="28"/>
        <end position="235"/>
    </location>
</feature>
<organism evidence="10 11">
    <name type="scientific">Streptomyces monticola</name>
    <dbReference type="NCBI Taxonomy" id="2666263"/>
    <lineage>
        <taxon>Bacteria</taxon>
        <taxon>Bacillati</taxon>
        <taxon>Actinomycetota</taxon>
        <taxon>Actinomycetes</taxon>
        <taxon>Kitasatosporales</taxon>
        <taxon>Streptomycetaceae</taxon>
        <taxon>Streptomyces</taxon>
    </lineage>
</organism>
<evidence type="ECO:0000256" key="6">
    <source>
        <dbReference type="ARBA" id="ARBA00038076"/>
    </source>
</evidence>
<keyword evidence="3 7" id="KW-0812">Transmembrane</keyword>
<evidence type="ECO:0000256" key="5">
    <source>
        <dbReference type="ARBA" id="ARBA00023136"/>
    </source>
</evidence>
<protein>
    <submittedName>
        <fullName evidence="10">ABC transporter permease</fullName>
    </submittedName>
</protein>
<evidence type="ECO:0000313" key="11">
    <source>
        <dbReference type="Proteomes" id="UP001596523"/>
    </source>
</evidence>
<keyword evidence="4 7" id="KW-1133">Transmembrane helix</keyword>
<dbReference type="InterPro" id="IPR050250">
    <property type="entry name" value="Macrolide_Exporter_MacB"/>
</dbReference>
<proteinExistence type="inferred from homology"/>